<feature type="region of interest" description="Disordered" evidence="1">
    <location>
        <begin position="158"/>
        <end position="241"/>
    </location>
</feature>
<dbReference type="PANTHER" id="PTHR13336">
    <property type="entry name" value="OVARIAN CARCINOMA IMMUNOREACTIVE ANTIGEN"/>
    <property type="match status" value="1"/>
</dbReference>
<evidence type="ECO:0000256" key="1">
    <source>
        <dbReference type="SAM" id="MobiDB-lite"/>
    </source>
</evidence>
<dbReference type="PANTHER" id="PTHR13336:SF3">
    <property type="entry name" value="OCIA DOMAIN-CONTAINING PROTEIN 1"/>
    <property type="match status" value="1"/>
</dbReference>
<protein>
    <recommendedName>
        <fullName evidence="2">OCIA domain-containing protein</fullName>
    </recommendedName>
</protein>
<dbReference type="OrthoDB" id="6513616at2759"/>
<evidence type="ECO:0000259" key="2">
    <source>
        <dbReference type="Pfam" id="PF07051"/>
    </source>
</evidence>
<dbReference type="Pfam" id="PF07051">
    <property type="entry name" value="OCIA"/>
    <property type="match status" value="1"/>
</dbReference>
<dbReference type="GeneID" id="106665767"/>
<keyword evidence="4" id="KW-1185">Reference proteome</keyword>
<evidence type="ECO:0000313" key="4">
    <source>
        <dbReference type="Proteomes" id="UP000494040"/>
    </source>
</evidence>
<dbReference type="CTD" id="37637"/>
<organism evidence="3 4">
    <name type="scientific">Cimex lectularius</name>
    <name type="common">Bed bug</name>
    <name type="synonym">Acanthia lectularia</name>
    <dbReference type="NCBI Taxonomy" id="79782"/>
    <lineage>
        <taxon>Eukaryota</taxon>
        <taxon>Metazoa</taxon>
        <taxon>Ecdysozoa</taxon>
        <taxon>Arthropoda</taxon>
        <taxon>Hexapoda</taxon>
        <taxon>Insecta</taxon>
        <taxon>Pterygota</taxon>
        <taxon>Neoptera</taxon>
        <taxon>Paraneoptera</taxon>
        <taxon>Hemiptera</taxon>
        <taxon>Heteroptera</taxon>
        <taxon>Panheteroptera</taxon>
        <taxon>Cimicomorpha</taxon>
        <taxon>Cimicidae</taxon>
        <taxon>Cimex</taxon>
    </lineage>
</organism>
<accession>A0A8I6TG16</accession>
<feature type="compositionally biased region" description="Basic and acidic residues" evidence="1">
    <location>
        <begin position="177"/>
        <end position="191"/>
    </location>
</feature>
<dbReference type="EnsemblMetazoa" id="XM_014392465.2">
    <property type="protein sequence ID" value="XP_014247951.1"/>
    <property type="gene ID" value="LOC106665767"/>
</dbReference>
<dbReference type="InterPro" id="IPR009764">
    <property type="entry name" value="OCIA_dom"/>
</dbReference>
<reference evidence="3" key="1">
    <citation type="submission" date="2022-01" db="UniProtKB">
        <authorList>
            <consortium name="EnsemblMetazoa"/>
        </authorList>
    </citation>
    <scope>IDENTIFICATION</scope>
</reference>
<proteinExistence type="predicted"/>
<dbReference type="KEGG" id="clec:106665767"/>
<sequence>MDQQTPFRYSKEELRVLSECNKESFYSRCLPFSTILGVTTYYAVKTGKLNPSIKFGATPKVFGAVVIGYLLGKISYQRVCVEKLMALPDSKLGSILRSKYAGKKALTMDIPESDKIIIGMKEDDKYDDVRKTSHMDIDTDRPHFANLDDTYRAPVDPFSSPELKEEPLPKYPPTTYEELRRRNREDYEKNRTKPYRGVLVPDEIPSAVKQNEIGSKADSWFDPPSKPNKKPTNIYGDSWDK</sequence>
<dbReference type="RefSeq" id="XP_014247951.1">
    <property type="nucleotide sequence ID" value="XM_014392465.2"/>
</dbReference>
<dbReference type="Proteomes" id="UP000494040">
    <property type="component" value="Unassembled WGS sequence"/>
</dbReference>
<dbReference type="AlphaFoldDB" id="A0A8I6TG16"/>
<evidence type="ECO:0000313" key="3">
    <source>
        <dbReference type="EnsemblMetazoa" id="XP_014247951.1"/>
    </source>
</evidence>
<dbReference type="OMA" id="TYEVMLP"/>
<name>A0A8I6TG16_CIMLE</name>
<dbReference type="InterPro" id="IPR040187">
    <property type="entry name" value="OCAD1/2"/>
</dbReference>
<feature type="domain" description="OCIA" evidence="2">
    <location>
        <begin position="7"/>
        <end position="91"/>
    </location>
</feature>
<dbReference type="GO" id="GO:0005768">
    <property type="term" value="C:endosome"/>
    <property type="evidence" value="ECO:0007669"/>
    <property type="project" value="TreeGrafter"/>
</dbReference>